<evidence type="ECO:0000256" key="2">
    <source>
        <dbReference type="SAM" id="Phobius"/>
    </source>
</evidence>
<keyword evidence="3" id="KW-0732">Signal</keyword>
<proteinExistence type="predicted"/>
<feature type="chain" id="PRO_5002537457" evidence="3">
    <location>
        <begin position="26"/>
        <end position="362"/>
    </location>
</feature>
<evidence type="ECO:0000256" key="3">
    <source>
        <dbReference type="SAM" id="SignalP"/>
    </source>
</evidence>
<organism evidence="4 5">
    <name type="scientific">Candidatus Giovannonibacteria bacterium GW2011_GWA2_44_13b</name>
    <dbReference type="NCBI Taxonomy" id="1618647"/>
    <lineage>
        <taxon>Bacteria</taxon>
        <taxon>Candidatus Giovannoniibacteriota</taxon>
    </lineage>
</organism>
<feature type="transmembrane region" description="Helical" evidence="2">
    <location>
        <begin position="335"/>
        <end position="353"/>
    </location>
</feature>
<accession>A0A0G1GZ28</accession>
<feature type="region of interest" description="Disordered" evidence="1">
    <location>
        <begin position="285"/>
        <end position="308"/>
    </location>
</feature>
<comment type="caution">
    <text evidence="4">The sequence shown here is derived from an EMBL/GenBank/DDBJ whole genome shotgun (WGS) entry which is preliminary data.</text>
</comment>
<reference evidence="4 5" key="1">
    <citation type="journal article" date="2015" name="Nature">
        <title>rRNA introns, odd ribosomes, and small enigmatic genomes across a large radiation of phyla.</title>
        <authorList>
            <person name="Brown C.T."/>
            <person name="Hug L.A."/>
            <person name="Thomas B.C."/>
            <person name="Sharon I."/>
            <person name="Castelle C.J."/>
            <person name="Singh A."/>
            <person name="Wilkins M.J."/>
            <person name="Williams K.H."/>
            <person name="Banfield J.F."/>
        </authorList>
    </citation>
    <scope>NUCLEOTIDE SEQUENCE [LARGE SCALE GENOMIC DNA]</scope>
</reference>
<keyword evidence="2" id="KW-0472">Membrane</keyword>
<keyword evidence="2" id="KW-1133">Transmembrane helix</keyword>
<dbReference type="STRING" id="1618647.UW30_C0026G0004"/>
<dbReference type="EMBL" id="LCHU01000026">
    <property type="protein sequence ID" value="KKT39905.1"/>
    <property type="molecule type" value="Genomic_DNA"/>
</dbReference>
<feature type="compositionally biased region" description="Pro residues" evidence="1">
    <location>
        <begin position="288"/>
        <end position="300"/>
    </location>
</feature>
<keyword evidence="2" id="KW-0812">Transmembrane</keyword>
<name>A0A0G1GZ28_9BACT</name>
<evidence type="ECO:0000256" key="1">
    <source>
        <dbReference type="SAM" id="MobiDB-lite"/>
    </source>
</evidence>
<gene>
    <name evidence="4" type="ORF">UW30_C0026G0004</name>
</gene>
<sequence>MKNTLKISIILAIFAVLAPFSVSYANSNSWCGSTSYTYTVGGILFYAQKACSPPLQPEPTPTPTPTQISQYAVYPTVNLYANINSVSPGQSATLFWNTSNASSCYASSGWSGSKNISGSETVYPYTAITYTLTCTSYSGQQSSDSETIYVNQYYPTPTPVQQGLGAACSISPDSPRIGNIVTFIAFESGGTAPYYYSWSGEVSGASKSVSRTFSTTGQKTASVKITDAYGRTSNGVCDVNVLAAAPAPTPSPTPTVGQVQGASTVCKTVNVPVTVCVDQNGKTIGTPTPTPTAPVTPTPTPTEVSKTGSNGKSFLASIFSISDETWARIKSLLKWYLAILAIILFVAIAYFIIKRATGKEVK</sequence>
<protein>
    <submittedName>
        <fullName evidence="4">Agarase</fullName>
    </submittedName>
</protein>
<dbReference type="AlphaFoldDB" id="A0A0G1GZ28"/>
<feature type="signal peptide" evidence="3">
    <location>
        <begin position="1"/>
        <end position="25"/>
    </location>
</feature>
<dbReference type="Proteomes" id="UP000034736">
    <property type="component" value="Unassembled WGS sequence"/>
</dbReference>
<evidence type="ECO:0000313" key="5">
    <source>
        <dbReference type="Proteomes" id="UP000034736"/>
    </source>
</evidence>
<evidence type="ECO:0000313" key="4">
    <source>
        <dbReference type="EMBL" id="KKT39905.1"/>
    </source>
</evidence>